<feature type="region of interest" description="Disordered" evidence="6">
    <location>
        <begin position="1"/>
        <end position="28"/>
    </location>
</feature>
<keyword evidence="1" id="KW-0677">Repeat</keyword>
<dbReference type="InterPro" id="IPR001067">
    <property type="entry name" value="Nuc_translocat"/>
</dbReference>
<dbReference type="SMART" id="SM00353">
    <property type="entry name" value="HLH"/>
    <property type="match status" value="1"/>
</dbReference>
<keyword evidence="4" id="KW-0804">Transcription</keyword>
<dbReference type="GO" id="GO:0005634">
    <property type="term" value="C:nucleus"/>
    <property type="evidence" value="ECO:0007669"/>
    <property type="project" value="InterPro"/>
</dbReference>
<dbReference type="EMBL" id="JWZT01003124">
    <property type="protein sequence ID" value="KII67662.1"/>
    <property type="molecule type" value="Genomic_DNA"/>
</dbReference>
<keyword evidence="10" id="KW-1185">Reference proteome</keyword>
<gene>
    <name evidence="9" type="ORF">RF11_04538</name>
</gene>
<dbReference type="GO" id="GO:0046983">
    <property type="term" value="F:protein dimerization activity"/>
    <property type="evidence" value="ECO:0007669"/>
    <property type="project" value="InterPro"/>
</dbReference>
<evidence type="ECO:0000259" key="8">
    <source>
        <dbReference type="PROSITE" id="PS50888"/>
    </source>
</evidence>
<keyword evidence="5" id="KW-0539">Nucleus</keyword>
<dbReference type="InterPro" id="IPR011598">
    <property type="entry name" value="bHLH_dom"/>
</dbReference>
<dbReference type="GO" id="GO:0005737">
    <property type="term" value="C:cytoplasm"/>
    <property type="evidence" value="ECO:0007669"/>
    <property type="project" value="InterPro"/>
</dbReference>
<dbReference type="GO" id="GO:0005667">
    <property type="term" value="C:transcription regulator complex"/>
    <property type="evidence" value="ECO:0007669"/>
    <property type="project" value="InterPro"/>
</dbReference>
<accession>A0A0C2N1B1</accession>
<dbReference type="CDD" id="cd00130">
    <property type="entry name" value="PAS"/>
    <property type="match status" value="1"/>
</dbReference>
<keyword evidence="9" id="KW-0675">Receptor</keyword>
<dbReference type="PROSITE" id="PS50888">
    <property type="entry name" value="BHLH"/>
    <property type="match status" value="1"/>
</dbReference>
<proteinExistence type="predicted"/>
<evidence type="ECO:0000256" key="3">
    <source>
        <dbReference type="ARBA" id="ARBA00023125"/>
    </source>
</evidence>
<feature type="compositionally biased region" description="Basic and acidic residues" evidence="6">
    <location>
        <begin position="12"/>
        <end position="28"/>
    </location>
</feature>
<dbReference type="SUPFAM" id="SSF55785">
    <property type="entry name" value="PYP-like sensor domain (PAS domain)"/>
    <property type="match status" value="1"/>
</dbReference>
<dbReference type="InterPro" id="IPR013655">
    <property type="entry name" value="PAS_fold_3"/>
</dbReference>
<feature type="domain" description="PAS" evidence="7">
    <location>
        <begin position="243"/>
        <end position="295"/>
    </location>
</feature>
<keyword evidence="2" id="KW-0805">Transcription regulation</keyword>
<protein>
    <submittedName>
        <fullName evidence="9">Aryl hydrocarbon receptor nuclear translocator</fullName>
    </submittedName>
</protein>
<evidence type="ECO:0000256" key="1">
    <source>
        <dbReference type="ARBA" id="ARBA00022737"/>
    </source>
</evidence>
<sequence>MSNPQKNEPQSEEIKKQKTKISKENHSEIERRRRFTMNHYISQLSEIFSKGDISRQKLKKITILKYTASYLQKLREQEKAEDFNNLSFVKNDEQVFMTYDAICGFKIKIECNNGIILDVSDSVDYVCCQNYFIGKSIYNFIYPDDCRKMFDQINLHNFKSFQVFDFKRGLSIVESENHQRSFKHRRFYARMQILNCPSINKEYFCPENKLNYKFVNYQFAQDTKLSYEFGDFVLVEFSGSLELSLEGRINYMEKNDEMFFGFTEKEILTFPMAMFIHPEDRSLFLEVLELAKNENKSTNYFLKSRFMNKNGTFTALKLRLKCVTSIFSSIPEFYVLLVEQE</sequence>
<dbReference type="PANTHER" id="PTHR23042">
    <property type="entry name" value="CIRCADIAN PROTEIN CLOCK/ARNT/BMAL/PAS"/>
    <property type="match status" value="1"/>
</dbReference>
<feature type="domain" description="BHLH" evidence="8">
    <location>
        <begin position="21"/>
        <end position="74"/>
    </location>
</feature>
<dbReference type="AlphaFoldDB" id="A0A0C2N1B1"/>
<dbReference type="Gene3D" id="3.30.450.20">
    <property type="entry name" value="PAS domain"/>
    <property type="match status" value="2"/>
</dbReference>
<dbReference type="InterPro" id="IPR000014">
    <property type="entry name" value="PAS"/>
</dbReference>
<dbReference type="GO" id="GO:0003677">
    <property type="term" value="F:DNA binding"/>
    <property type="evidence" value="ECO:0007669"/>
    <property type="project" value="UniProtKB-KW"/>
</dbReference>
<dbReference type="PROSITE" id="PS50112">
    <property type="entry name" value="PAS"/>
    <property type="match status" value="1"/>
</dbReference>
<dbReference type="InterPro" id="IPR036638">
    <property type="entry name" value="HLH_DNA-bd_sf"/>
</dbReference>
<dbReference type="Pfam" id="PF00010">
    <property type="entry name" value="HLH"/>
    <property type="match status" value="1"/>
</dbReference>
<dbReference type="OrthoDB" id="6021711at2759"/>
<evidence type="ECO:0000313" key="9">
    <source>
        <dbReference type="EMBL" id="KII67662.1"/>
    </source>
</evidence>
<evidence type="ECO:0000259" key="7">
    <source>
        <dbReference type="PROSITE" id="PS50112"/>
    </source>
</evidence>
<evidence type="ECO:0000256" key="6">
    <source>
        <dbReference type="SAM" id="MobiDB-lite"/>
    </source>
</evidence>
<dbReference type="SUPFAM" id="SSF47459">
    <property type="entry name" value="HLH, helix-loop-helix DNA-binding domain"/>
    <property type="match status" value="1"/>
</dbReference>
<name>A0A0C2N1B1_THEKT</name>
<dbReference type="PRINTS" id="PR00785">
    <property type="entry name" value="NCTRNSLOCATR"/>
</dbReference>
<comment type="caution">
    <text evidence="9">The sequence shown here is derived from an EMBL/GenBank/DDBJ whole genome shotgun (WGS) entry which is preliminary data.</text>
</comment>
<dbReference type="Proteomes" id="UP000031668">
    <property type="component" value="Unassembled WGS sequence"/>
</dbReference>
<evidence type="ECO:0000313" key="10">
    <source>
        <dbReference type="Proteomes" id="UP000031668"/>
    </source>
</evidence>
<keyword evidence="3" id="KW-0238">DNA-binding</keyword>
<organism evidence="9 10">
    <name type="scientific">Thelohanellus kitauei</name>
    <name type="common">Myxosporean</name>
    <dbReference type="NCBI Taxonomy" id="669202"/>
    <lineage>
        <taxon>Eukaryota</taxon>
        <taxon>Metazoa</taxon>
        <taxon>Cnidaria</taxon>
        <taxon>Myxozoa</taxon>
        <taxon>Myxosporea</taxon>
        <taxon>Bivalvulida</taxon>
        <taxon>Platysporina</taxon>
        <taxon>Myxobolidae</taxon>
        <taxon>Thelohanellus</taxon>
    </lineage>
</organism>
<dbReference type="Pfam" id="PF08447">
    <property type="entry name" value="PAS_3"/>
    <property type="match status" value="1"/>
</dbReference>
<evidence type="ECO:0000256" key="5">
    <source>
        <dbReference type="ARBA" id="ARBA00023242"/>
    </source>
</evidence>
<dbReference type="InterPro" id="IPR035965">
    <property type="entry name" value="PAS-like_dom_sf"/>
</dbReference>
<dbReference type="Gene3D" id="4.10.280.10">
    <property type="entry name" value="Helix-loop-helix DNA-binding domain"/>
    <property type="match status" value="1"/>
</dbReference>
<evidence type="ECO:0000256" key="2">
    <source>
        <dbReference type="ARBA" id="ARBA00023015"/>
    </source>
</evidence>
<dbReference type="InterPro" id="IPR050933">
    <property type="entry name" value="Circadian_TF"/>
</dbReference>
<evidence type="ECO:0000256" key="4">
    <source>
        <dbReference type="ARBA" id="ARBA00023163"/>
    </source>
</evidence>
<dbReference type="GO" id="GO:0003700">
    <property type="term" value="F:DNA-binding transcription factor activity"/>
    <property type="evidence" value="ECO:0007669"/>
    <property type="project" value="InterPro"/>
</dbReference>
<reference evidence="9 10" key="1">
    <citation type="journal article" date="2014" name="Genome Biol. Evol.">
        <title>The genome of the myxosporean Thelohanellus kitauei shows adaptations to nutrient acquisition within its fish host.</title>
        <authorList>
            <person name="Yang Y."/>
            <person name="Xiong J."/>
            <person name="Zhou Z."/>
            <person name="Huo F."/>
            <person name="Miao W."/>
            <person name="Ran C."/>
            <person name="Liu Y."/>
            <person name="Zhang J."/>
            <person name="Feng J."/>
            <person name="Wang M."/>
            <person name="Wang M."/>
            <person name="Wang L."/>
            <person name="Yao B."/>
        </authorList>
    </citation>
    <scope>NUCLEOTIDE SEQUENCE [LARGE SCALE GENOMIC DNA]</scope>
    <source>
        <strain evidence="9">Wuqing</strain>
    </source>
</reference>